<dbReference type="Gene3D" id="2.10.109.10">
    <property type="entry name" value="Umud Fragment, subunit A"/>
    <property type="match status" value="1"/>
</dbReference>
<dbReference type="GO" id="GO:0004252">
    <property type="term" value="F:serine-type endopeptidase activity"/>
    <property type="evidence" value="ECO:0007669"/>
    <property type="project" value="InterPro"/>
</dbReference>
<dbReference type="EMBL" id="PGTN01000002">
    <property type="protein sequence ID" value="PJF49013.1"/>
    <property type="molecule type" value="Genomic_DNA"/>
</dbReference>
<dbReference type="InterPro" id="IPR019533">
    <property type="entry name" value="Peptidase_S26"/>
</dbReference>
<sequence length="127" mass="14560">MRWEKPSSILFLPAQVRRNQALWRDLLELLLIAAGRGVWLYHRFFVAAPSATNPRRITFHRMIGLPGDVLDFREAQVTINGRLLVEPDLPEGRERMNLEVTTVAQCRVGPDRSSPTTERWANSRAPN</sequence>
<dbReference type="Pfam" id="PF10502">
    <property type="entry name" value="Peptidase_S26"/>
    <property type="match status" value="1"/>
</dbReference>
<proteinExistence type="predicted"/>
<gene>
    <name evidence="3" type="ORF">CUN48_00690</name>
</gene>
<organism evidence="3 4">
    <name type="scientific">Candidatus Thermofonsia Clade 3 bacterium</name>
    <dbReference type="NCBI Taxonomy" id="2364212"/>
    <lineage>
        <taxon>Bacteria</taxon>
        <taxon>Bacillati</taxon>
        <taxon>Chloroflexota</taxon>
        <taxon>Candidatus Thermofontia</taxon>
        <taxon>Candidatus Thermofonsia Clade 3</taxon>
    </lineage>
</organism>
<name>A0A2M8QGR9_9CHLR</name>
<comment type="caution">
    <text evidence="3">The sequence shown here is derived from an EMBL/GenBank/DDBJ whole genome shotgun (WGS) entry which is preliminary data.</text>
</comment>
<dbReference type="AlphaFoldDB" id="A0A2M8QGR9"/>
<reference evidence="3 4" key="1">
    <citation type="submission" date="2017-11" db="EMBL/GenBank/DDBJ databases">
        <title>Evolution of Phototrophy in the Chloroflexi Phylum Driven by Horizontal Gene Transfer.</title>
        <authorList>
            <person name="Ward L.M."/>
            <person name="Hemp J."/>
            <person name="Shih P.M."/>
            <person name="Mcglynn S.E."/>
            <person name="Fischer W."/>
        </authorList>
    </citation>
    <scope>NUCLEOTIDE SEQUENCE [LARGE SCALE GENOMIC DNA]</scope>
    <source>
        <strain evidence="3">JP3_7</strain>
    </source>
</reference>
<protein>
    <recommendedName>
        <fullName evidence="2">Peptidase S26 domain-containing protein</fullName>
    </recommendedName>
</protein>
<evidence type="ECO:0000313" key="3">
    <source>
        <dbReference type="EMBL" id="PJF49013.1"/>
    </source>
</evidence>
<dbReference type="GO" id="GO:0006465">
    <property type="term" value="P:signal peptide processing"/>
    <property type="evidence" value="ECO:0007669"/>
    <property type="project" value="InterPro"/>
</dbReference>
<feature type="compositionally biased region" description="Polar residues" evidence="1">
    <location>
        <begin position="113"/>
        <end position="127"/>
    </location>
</feature>
<dbReference type="InterPro" id="IPR036286">
    <property type="entry name" value="LexA/Signal_pep-like_sf"/>
</dbReference>
<feature type="domain" description="Peptidase S26" evidence="2">
    <location>
        <begin position="56"/>
        <end position="96"/>
    </location>
</feature>
<accession>A0A2M8QGR9</accession>
<dbReference type="SUPFAM" id="SSF51306">
    <property type="entry name" value="LexA/Signal peptidase"/>
    <property type="match status" value="1"/>
</dbReference>
<evidence type="ECO:0000256" key="1">
    <source>
        <dbReference type="SAM" id="MobiDB-lite"/>
    </source>
</evidence>
<dbReference type="Proteomes" id="UP000230790">
    <property type="component" value="Unassembled WGS sequence"/>
</dbReference>
<feature type="region of interest" description="Disordered" evidence="1">
    <location>
        <begin position="108"/>
        <end position="127"/>
    </location>
</feature>
<evidence type="ECO:0000259" key="2">
    <source>
        <dbReference type="Pfam" id="PF10502"/>
    </source>
</evidence>
<evidence type="ECO:0000313" key="4">
    <source>
        <dbReference type="Proteomes" id="UP000230790"/>
    </source>
</evidence>